<keyword evidence="7" id="KW-0067">ATP-binding</keyword>
<evidence type="ECO:0000256" key="7">
    <source>
        <dbReference type="ARBA" id="ARBA00022840"/>
    </source>
</evidence>
<keyword evidence="4" id="KW-0808">Transferase</keyword>
<dbReference type="GO" id="GO:0005524">
    <property type="term" value="F:ATP binding"/>
    <property type="evidence" value="ECO:0007669"/>
    <property type="project" value="UniProtKB-KW"/>
</dbReference>
<keyword evidence="3" id="KW-0597">Phosphoprotein</keyword>
<dbReference type="PANTHER" id="PTHR43065:SF46">
    <property type="entry name" value="C4-DICARBOXYLATE TRANSPORT SENSOR PROTEIN DCTB"/>
    <property type="match status" value="1"/>
</dbReference>
<dbReference type="SUPFAM" id="SSF55874">
    <property type="entry name" value="ATPase domain of HSP90 chaperone/DNA topoisomerase II/histidine kinase"/>
    <property type="match status" value="1"/>
</dbReference>
<dbReference type="PRINTS" id="PR00344">
    <property type="entry name" value="BCTRLSENSOR"/>
</dbReference>
<comment type="catalytic activity">
    <reaction evidence="1">
        <text>ATP + protein L-histidine = ADP + protein N-phospho-L-histidine.</text>
        <dbReference type="EC" id="2.7.13.3"/>
    </reaction>
</comment>
<dbReference type="PANTHER" id="PTHR43065">
    <property type="entry name" value="SENSOR HISTIDINE KINASE"/>
    <property type="match status" value="1"/>
</dbReference>
<evidence type="ECO:0000256" key="6">
    <source>
        <dbReference type="ARBA" id="ARBA00022777"/>
    </source>
</evidence>
<dbReference type="InterPro" id="IPR003661">
    <property type="entry name" value="HisK_dim/P_dom"/>
</dbReference>
<dbReference type="CDD" id="cd00082">
    <property type="entry name" value="HisKA"/>
    <property type="match status" value="1"/>
</dbReference>
<dbReference type="GO" id="GO:0000155">
    <property type="term" value="F:phosphorelay sensor kinase activity"/>
    <property type="evidence" value="ECO:0007669"/>
    <property type="project" value="InterPro"/>
</dbReference>
<proteinExistence type="predicted"/>
<evidence type="ECO:0000313" key="12">
    <source>
        <dbReference type="Proteomes" id="UP000053557"/>
    </source>
</evidence>
<evidence type="ECO:0000256" key="8">
    <source>
        <dbReference type="ARBA" id="ARBA00023012"/>
    </source>
</evidence>
<keyword evidence="9" id="KW-0812">Transmembrane</keyword>
<comment type="caution">
    <text evidence="11">The sequence shown here is derived from an EMBL/GenBank/DDBJ whole genome shotgun (WGS) entry which is preliminary data.</text>
</comment>
<dbReference type="Pfam" id="PF00512">
    <property type="entry name" value="HisKA"/>
    <property type="match status" value="1"/>
</dbReference>
<dbReference type="SUPFAM" id="SSF47384">
    <property type="entry name" value="Homodimeric domain of signal transducing histidine kinase"/>
    <property type="match status" value="1"/>
</dbReference>
<evidence type="ECO:0000259" key="10">
    <source>
        <dbReference type="PROSITE" id="PS50109"/>
    </source>
</evidence>
<feature type="transmembrane region" description="Helical" evidence="9">
    <location>
        <begin position="163"/>
        <end position="182"/>
    </location>
</feature>
<keyword evidence="9" id="KW-1133">Transmembrane helix</keyword>
<dbReference type="Gene3D" id="1.10.287.130">
    <property type="match status" value="1"/>
</dbReference>
<dbReference type="InterPro" id="IPR036890">
    <property type="entry name" value="HATPase_C_sf"/>
</dbReference>
<sequence length="416" mass="46312">MNTGTSVLLNFLIIIVLVFVDYFMVQSFSRLREMQSTVRTIRSLVTILSCILVPISVTGKLDYNFELVPLLIGSLYSGVQAATVLFAATLGMEWILDGTAHATGFAVTSVVLFPFVAALSDFYLKQRLIWRNVLFVVLLVGATTLHVALLVRVTGICEANNLYLILLNLAVGWINVMLVEIFNELTRMRERIFGYEKLSFARELAAAFAHEIRNPLTVAKGFVQLLRETPIHEEKQNAYLSLIEEDLAHAEQIINDYLVYARPELASVEEIEVTAELRHVSDLMYSYGVGHGVNVTVFLHCQETYIIGDRGKLYQALINIMKNGIEAMSEGGTLTVRLSRLNKQLAIAIQDQGVGMTDEEVKRLGIPFYSNKANGTGLGMMVSYSIIEMMKGQVHVMSEKGVGTVFTILFPIAREG</sequence>
<feature type="domain" description="Histidine kinase" evidence="10">
    <location>
        <begin position="207"/>
        <end position="414"/>
    </location>
</feature>
<dbReference type="InterPro" id="IPR036097">
    <property type="entry name" value="HisK_dim/P_sf"/>
</dbReference>
<dbReference type="InterPro" id="IPR003594">
    <property type="entry name" value="HATPase_dom"/>
</dbReference>
<dbReference type="InterPro" id="IPR005467">
    <property type="entry name" value="His_kinase_dom"/>
</dbReference>
<evidence type="ECO:0000256" key="3">
    <source>
        <dbReference type="ARBA" id="ARBA00022553"/>
    </source>
</evidence>
<organism evidence="11 12">
    <name type="scientific">Ferroacidibacillus organovorans</name>
    <dbReference type="NCBI Taxonomy" id="1765683"/>
    <lineage>
        <taxon>Bacteria</taxon>
        <taxon>Bacillati</taxon>
        <taxon>Bacillota</taxon>
        <taxon>Bacilli</taxon>
        <taxon>Bacillales</taxon>
        <taxon>Alicyclobacillaceae</taxon>
        <taxon>Ferroacidibacillus</taxon>
    </lineage>
</organism>
<evidence type="ECO:0000256" key="4">
    <source>
        <dbReference type="ARBA" id="ARBA00022679"/>
    </source>
</evidence>
<keyword evidence="5" id="KW-0547">Nucleotide-binding</keyword>
<dbReference type="InterPro" id="IPR004358">
    <property type="entry name" value="Sig_transdc_His_kin-like_C"/>
</dbReference>
<keyword evidence="9" id="KW-0472">Membrane</keyword>
<dbReference type="PROSITE" id="PS50109">
    <property type="entry name" value="HIS_KIN"/>
    <property type="match status" value="1"/>
</dbReference>
<reference evidence="11 12" key="1">
    <citation type="submission" date="2015-12" db="EMBL/GenBank/DDBJ databases">
        <title>Draft genome sequence of Acidibacillus ferrooxidans ITV001, isolated from a chalcopyrite acid mine drainage site in Brazil.</title>
        <authorList>
            <person name="Dall'Agnol H."/>
            <person name="Nancucheo I."/>
            <person name="Johnson B."/>
            <person name="Oliveira R."/>
            <person name="Leite L."/>
            <person name="Pylro V."/>
            <person name="Nunes G.L."/>
            <person name="Tzotzos G."/>
            <person name="Fernandes G.R."/>
            <person name="Dutra J."/>
            <person name="Orellana S.C."/>
            <person name="Oliveira G."/>
        </authorList>
    </citation>
    <scope>NUCLEOTIDE SEQUENCE [LARGE SCALE GENOMIC DNA]</scope>
    <source>
        <strain evidence="12">ITV01</strain>
    </source>
</reference>
<dbReference type="EC" id="2.7.13.3" evidence="2"/>
<dbReference type="Proteomes" id="UP000053557">
    <property type="component" value="Unassembled WGS sequence"/>
</dbReference>
<dbReference type="Pfam" id="PF02518">
    <property type="entry name" value="HATPase_c"/>
    <property type="match status" value="1"/>
</dbReference>
<evidence type="ECO:0000256" key="2">
    <source>
        <dbReference type="ARBA" id="ARBA00012438"/>
    </source>
</evidence>
<dbReference type="Gene3D" id="3.30.565.10">
    <property type="entry name" value="Histidine kinase-like ATPase, C-terminal domain"/>
    <property type="match status" value="1"/>
</dbReference>
<accession>A0A124IVN6</accession>
<feature type="transmembrane region" description="Helical" evidence="9">
    <location>
        <begin position="67"/>
        <end position="88"/>
    </location>
</feature>
<evidence type="ECO:0000313" key="11">
    <source>
        <dbReference type="EMBL" id="KUO94804.1"/>
    </source>
</evidence>
<feature type="transmembrane region" description="Helical" evidence="9">
    <location>
        <begin position="37"/>
        <end position="55"/>
    </location>
</feature>
<dbReference type="EMBL" id="LPVJ01000070">
    <property type="protein sequence ID" value="KUO94804.1"/>
    <property type="molecule type" value="Genomic_DNA"/>
</dbReference>
<evidence type="ECO:0000256" key="5">
    <source>
        <dbReference type="ARBA" id="ARBA00022741"/>
    </source>
</evidence>
<feature type="transmembrane region" description="Helical" evidence="9">
    <location>
        <begin position="7"/>
        <end position="25"/>
    </location>
</feature>
<evidence type="ECO:0000256" key="1">
    <source>
        <dbReference type="ARBA" id="ARBA00000085"/>
    </source>
</evidence>
<dbReference type="AlphaFoldDB" id="A0A124IVN6"/>
<protein>
    <recommendedName>
        <fullName evidence="2">histidine kinase</fullName>
        <ecNumber evidence="2">2.7.13.3</ecNumber>
    </recommendedName>
</protein>
<dbReference type="SMART" id="SM00388">
    <property type="entry name" value="HisKA"/>
    <property type="match status" value="1"/>
</dbReference>
<evidence type="ECO:0000256" key="9">
    <source>
        <dbReference type="SAM" id="Phobius"/>
    </source>
</evidence>
<dbReference type="RefSeq" id="WP_067719453.1">
    <property type="nucleotide sequence ID" value="NZ_LPVJ01000070.1"/>
</dbReference>
<gene>
    <name evidence="11" type="ORF">ATW55_10340</name>
</gene>
<keyword evidence="12" id="KW-1185">Reference proteome</keyword>
<name>A0A124IVN6_9BACL</name>
<keyword evidence="8" id="KW-0902">Two-component regulatory system</keyword>
<keyword evidence="6" id="KW-0418">Kinase</keyword>
<dbReference type="OrthoDB" id="9815750at2"/>
<feature type="transmembrane region" description="Helical" evidence="9">
    <location>
        <begin position="132"/>
        <end position="151"/>
    </location>
</feature>
<dbReference type="SMART" id="SM00387">
    <property type="entry name" value="HATPase_c"/>
    <property type="match status" value="1"/>
</dbReference>
<feature type="transmembrane region" description="Helical" evidence="9">
    <location>
        <begin position="100"/>
        <end position="120"/>
    </location>
</feature>